<dbReference type="RefSeq" id="WP_110255964.1">
    <property type="nucleotide sequence ID" value="NZ_QJKB01000005.1"/>
</dbReference>
<accession>A0A318J4S1</accession>
<evidence type="ECO:0000256" key="1">
    <source>
        <dbReference type="SAM" id="SignalP"/>
    </source>
</evidence>
<feature type="signal peptide" evidence="1">
    <location>
        <begin position="1"/>
        <end position="25"/>
    </location>
</feature>
<dbReference type="SUPFAM" id="SSF53474">
    <property type="entry name" value="alpha/beta-Hydrolases"/>
    <property type="match status" value="1"/>
</dbReference>
<dbReference type="OrthoDB" id="8742871at2"/>
<dbReference type="InterPro" id="IPR029058">
    <property type="entry name" value="AB_hydrolase_fold"/>
</dbReference>
<organism evidence="2 3">
    <name type="scientific">Undibacterium pigrum</name>
    <dbReference type="NCBI Taxonomy" id="401470"/>
    <lineage>
        <taxon>Bacteria</taxon>
        <taxon>Pseudomonadati</taxon>
        <taxon>Pseudomonadota</taxon>
        <taxon>Betaproteobacteria</taxon>
        <taxon>Burkholderiales</taxon>
        <taxon>Oxalobacteraceae</taxon>
        <taxon>Undibacterium</taxon>
    </lineage>
</organism>
<dbReference type="InterPro" id="IPR053145">
    <property type="entry name" value="AB_hydrolase_Est10"/>
</dbReference>
<evidence type="ECO:0000313" key="2">
    <source>
        <dbReference type="EMBL" id="PXX42403.1"/>
    </source>
</evidence>
<dbReference type="PANTHER" id="PTHR43265:SF1">
    <property type="entry name" value="ESTERASE ESTD"/>
    <property type="match status" value="1"/>
</dbReference>
<protein>
    <submittedName>
        <fullName evidence="2">Dienelactone hydrolase family protein</fullName>
    </submittedName>
</protein>
<evidence type="ECO:0000313" key="3">
    <source>
        <dbReference type="Proteomes" id="UP000247792"/>
    </source>
</evidence>
<dbReference type="EMBL" id="QJKB01000005">
    <property type="protein sequence ID" value="PXX42403.1"/>
    <property type="molecule type" value="Genomic_DNA"/>
</dbReference>
<dbReference type="Gene3D" id="3.40.50.1820">
    <property type="entry name" value="alpha/beta hydrolase"/>
    <property type="match status" value="1"/>
</dbReference>
<dbReference type="Proteomes" id="UP000247792">
    <property type="component" value="Unassembled WGS sequence"/>
</dbReference>
<keyword evidence="1" id="KW-0732">Signal</keyword>
<keyword evidence="3" id="KW-1185">Reference proteome</keyword>
<dbReference type="GO" id="GO:0052689">
    <property type="term" value="F:carboxylic ester hydrolase activity"/>
    <property type="evidence" value="ECO:0007669"/>
    <property type="project" value="TreeGrafter"/>
</dbReference>
<reference evidence="2 3" key="1">
    <citation type="submission" date="2018-05" db="EMBL/GenBank/DDBJ databases">
        <title>Genomic Encyclopedia of Type Strains, Phase IV (KMG-IV): sequencing the most valuable type-strain genomes for metagenomic binning, comparative biology and taxonomic classification.</title>
        <authorList>
            <person name="Goeker M."/>
        </authorList>
    </citation>
    <scope>NUCLEOTIDE SEQUENCE [LARGE SCALE GENOMIC DNA]</scope>
    <source>
        <strain evidence="2 3">DSM 19792</strain>
    </source>
</reference>
<name>A0A318J4S1_9BURK</name>
<sequence length="314" mass="34922">MNSISSQIRLSILVLTSLFSVSCMAAPVLQEHTIKIDGKQRRYFHLSNTAAAHSGPAILLVSGSGCDDFSVRLSMFFERYSTAVNVYYLEKPGVIKNADGSKCSKEFQAADKFDQRLSDHIKFLEQEPELKKMPARSIAVLGFSEGGAVAPYIARDSKKIGWLATAGSGGLKQSEEFLIFADRGVEPYAKPFSRDYFLHIYAEIMKDGKSLSKEFFGHPYAYWSGRLFTDPLSVYASLDIPMVAAMGEKDDSVPIESGHALRDYFLKHPEKDFHFVEFPGASHGLKTPDRNGAQEFVAGLEGWFKGDKKAFELK</sequence>
<dbReference type="AlphaFoldDB" id="A0A318J4S1"/>
<dbReference type="PANTHER" id="PTHR43265">
    <property type="entry name" value="ESTERASE ESTD"/>
    <property type="match status" value="1"/>
</dbReference>
<keyword evidence="2" id="KW-0378">Hydrolase</keyword>
<gene>
    <name evidence="2" type="ORF">DFR42_10561</name>
</gene>
<proteinExistence type="predicted"/>
<comment type="caution">
    <text evidence="2">The sequence shown here is derived from an EMBL/GenBank/DDBJ whole genome shotgun (WGS) entry which is preliminary data.</text>
</comment>
<feature type="chain" id="PRO_5016252227" evidence="1">
    <location>
        <begin position="26"/>
        <end position="314"/>
    </location>
</feature>